<accession>A0A396IRH1</accession>
<name>A0A396IRH1_MEDTR</name>
<sequence>MGKVKEMGHTPYLYNFEPGGSNRPAHDPFLLKALFFLFTTVLLIAPLFLLSAPLC</sequence>
<evidence type="ECO:0000256" key="1">
    <source>
        <dbReference type="SAM" id="Phobius"/>
    </source>
</evidence>
<keyword evidence="1" id="KW-1133">Transmembrane helix</keyword>
<evidence type="ECO:0000313" key="2">
    <source>
        <dbReference type="EMBL" id="RHN67258.1"/>
    </source>
</evidence>
<dbReference type="Proteomes" id="UP000265566">
    <property type="component" value="Chromosome 3"/>
</dbReference>
<gene>
    <name evidence="2" type="ORF">MtrunA17_Chr3g0100811</name>
</gene>
<organism evidence="2">
    <name type="scientific">Medicago truncatula</name>
    <name type="common">Barrel medic</name>
    <name type="synonym">Medicago tribuloides</name>
    <dbReference type="NCBI Taxonomy" id="3880"/>
    <lineage>
        <taxon>Eukaryota</taxon>
        <taxon>Viridiplantae</taxon>
        <taxon>Streptophyta</taxon>
        <taxon>Embryophyta</taxon>
        <taxon>Tracheophyta</taxon>
        <taxon>Spermatophyta</taxon>
        <taxon>Magnoliopsida</taxon>
        <taxon>eudicotyledons</taxon>
        <taxon>Gunneridae</taxon>
        <taxon>Pentapetalae</taxon>
        <taxon>rosids</taxon>
        <taxon>fabids</taxon>
        <taxon>Fabales</taxon>
        <taxon>Fabaceae</taxon>
        <taxon>Papilionoideae</taxon>
        <taxon>50 kb inversion clade</taxon>
        <taxon>NPAAA clade</taxon>
        <taxon>Hologalegina</taxon>
        <taxon>IRL clade</taxon>
        <taxon>Trifolieae</taxon>
        <taxon>Medicago</taxon>
    </lineage>
</organism>
<dbReference type="AlphaFoldDB" id="A0A396IRH1"/>
<dbReference type="Gramene" id="rna15430">
    <property type="protein sequence ID" value="RHN67258.1"/>
    <property type="gene ID" value="gene15430"/>
</dbReference>
<reference evidence="2" key="1">
    <citation type="journal article" date="2018" name="Nat. Plants">
        <title>Whole-genome landscape of Medicago truncatula symbiotic genes.</title>
        <authorList>
            <person name="Pecrix Y."/>
            <person name="Gamas P."/>
            <person name="Carrere S."/>
        </authorList>
    </citation>
    <scope>NUCLEOTIDE SEQUENCE</scope>
    <source>
        <tissue evidence="2">Leaves</tissue>
    </source>
</reference>
<keyword evidence="1" id="KW-0812">Transmembrane</keyword>
<feature type="transmembrane region" description="Helical" evidence="1">
    <location>
        <begin position="29"/>
        <end position="50"/>
    </location>
</feature>
<dbReference type="EMBL" id="PSQE01000003">
    <property type="protein sequence ID" value="RHN67258.1"/>
    <property type="molecule type" value="Genomic_DNA"/>
</dbReference>
<keyword evidence="1" id="KW-0472">Membrane</keyword>
<protein>
    <recommendedName>
        <fullName evidence="3">Transmembrane protein</fullName>
    </recommendedName>
</protein>
<evidence type="ECO:0008006" key="3">
    <source>
        <dbReference type="Google" id="ProtNLM"/>
    </source>
</evidence>
<proteinExistence type="predicted"/>
<comment type="caution">
    <text evidence="2">The sequence shown here is derived from an EMBL/GenBank/DDBJ whole genome shotgun (WGS) entry which is preliminary data.</text>
</comment>